<name>A0A4Y7Q698_9AGAM</name>
<gene>
    <name evidence="2" type="ORF">BD410DRAFT_803007</name>
</gene>
<keyword evidence="3" id="KW-1185">Reference proteome</keyword>
<dbReference type="AlphaFoldDB" id="A0A4Y7Q698"/>
<dbReference type="Proteomes" id="UP000294933">
    <property type="component" value="Unassembled WGS sequence"/>
</dbReference>
<evidence type="ECO:0000256" key="1">
    <source>
        <dbReference type="SAM" id="MobiDB-lite"/>
    </source>
</evidence>
<feature type="region of interest" description="Disordered" evidence="1">
    <location>
        <begin position="296"/>
        <end position="317"/>
    </location>
</feature>
<evidence type="ECO:0000313" key="2">
    <source>
        <dbReference type="EMBL" id="TDL22955.1"/>
    </source>
</evidence>
<protein>
    <submittedName>
        <fullName evidence="2">Uncharacterized protein</fullName>
    </submittedName>
</protein>
<evidence type="ECO:0000313" key="3">
    <source>
        <dbReference type="Proteomes" id="UP000294933"/>
    </source>
</evidence>
<accession>A0A4Y7Q698</accession>
<dbReference type="EMBL" id="ML170172">
    <property type="protein sequence ID" value="TDL22955.1"/>
    <property type="molecule type" value="Genomic_DNA"/>
</dbReference>
<organism evidence="2 3">
    <name type="scientific">Rickenella mellea</name>
    <dbReference type="NCBI Taxonomy" id="50990"/>
    <lineage>
        <taxon>Eukaryota</taxon>
        <taxon>Fungi</taxon>
        <taxon>Dikarya</taxon>
        <taxon>Basidiomycota</taxon>
        <taxon>Agaricomycotina</taxon>
        <taxon>Agaricomycetes</taxon>
        <taxon>Hymenochaetales</taxon>
        <taxon>Rickenellaceae</taxon>
        <taxon>Rickenella</taxon>
    </lineage>
</organism>
<sequence length="342" mass="37699">MSGYPAVGKERPDGYANGFYIRQKISGISHRNGTKWVARLYCYVNITVIGSLRRPHSSNRVDFAGDNLYCTSESWPTPALADYWKPFAYVPVHCGKHIHKSLDQKHTSFLGLCKNVDGSGGFPLLSAFQYCNRYIKPWCQASRQRFCTSILSWSTPAGQSSDMGSVAVPGGPFHILLPSVLFDLGKLSSAFPARCTIQGNTSWGPSPPPGCTSSCQSRNWFKGMVPRDAPASRTLVPIVLGMTYGPIRVTSYDETSASTRPTLSRDGEPGAVLGNFRSLKEWYVLHAPRYPDSGRKTMDFPMRHSSRTRSESEIDEGGIKGLDGAECTITRFYLCNRAPTTA</sequence>
<dbReference type="VEuPathDB" id="FungiDB:BD410DRAFT_803007"/>
<proteinExistence type="predicted"/>
<feature type="compositionally biased region" description="Basic and acidic residues" evidence="1">
    <location>
        <begin position="296"/>
        <end position="312"/>
    </location>
</feature>
<reference evidence="2 3" key="1">
    <citation type="submission" date="2018-06" db="EMBL/GenBank/DDBJ databases">
        <title>A transcriptomic atlas of mushroom development highlights an independent origin of complex multicellularity.</title>
        <authorList>
            <consortium name="DOE Joint Genome Institute"/>
            <person name="Krizsan K."/>
            <person name="Almasi E."/>
            <person name="Merenyi Z."/>
            <person name="Sahu N."/>
            <person name="Viragh M."/>
            <person name="Koszo T."/>
            <person name="Mondo S."/>
            <person name="Kiss B."/>
            <person name="Balint B."/>
            <person name="Kues U."/>
            <person name="Barry K."/>
            <person name="Hegedus J.C."/>
            <person name="Henrissat B."/>
            <person name="Johnson J."/>
            <person name="Lipzen A."/>
            <person name="Ohm R."/>
            <person name="Nagy I."/>
            <person name="Pangilinan J."/>
            <person name="Yan J."/>
            <person name="Xiong Y."/>
            <person name="Grigoriev I.V."/>
            <person name="Hibbett D.S."/>
            <person name="Nagy L.G."/>
        </authorList>
    </citation>
    <scope>NUCLEOTIDE SEQUENCE [LARGE SCALE GENOMIC DNA]</scope>
    <source>
        <strain evidence="2 3">SZMC22713</strain>
    </source>
</reference>